<feature type="region of interest" description="Disordered" evidence="1">
    <location>
        <begin position="97"/>
        <end position="163"/>
    </location>
</feature>
<protein>
    <submittedName>
        <fullName evidence="2">Uncharacterized protein</fullName>
    </submittedName>
</protein>
<reference evidence="2" key="1">
    <citation type="submission" date="2020-11" db="EMBL/GenBank/DDBJ databases">
        <authorList>
            <consortium name="DOE Joint Genome Institute"/>
            <person name="Ahrendt S."/>
            <person name="Riley R."/>
            <person name="Andreopoulos W."/>
            <person name="Labutti K."/>
            <person name="Pangilinan J."/>
            <person name="Ruiz-Duenas F.J."/>
            <person name="Barrasa J.M."/>
            <person name="Sanchez-Garcia M."/>
            <person name="Camarero S."/>
            <person name="Miyauchi S."/>
            <person name="Serrano A."/>
            <person name="Linde D."/>
            <person name="Babiker R."/>
            <person name="Drula E."/>
            <person name="Ayuso-Fernandez I."/>
            <person name="Pacheco R."/>
            <person name="Padilla G."/>
            <person name="Ferreira P."/>
            <person name="Barriuso J."/>
            <person name="Kellner H."/>
            <person name="Castanera R."/>
            <person name="Alfaro M."/>
            <person name="Ramirez L."/>
            <person name="Pisabarro A.G."/>
            <person name="Kuo A."/>
            <person name="Tritt A."/>
            <person name="Lipzen A."/>
            <person name="He G."/>
            <person name="Yan M."/>
            <person name="Ng V."/>
            <person name="Cullen D."/>
            <person name="Martin F."/>
            <person name="Rosso M.-N."/>
            <person name="Henrissat B."/>
            <person name="Hibbett D."/>
            <person name="Martinez A.T."/>
            <person name="Grigoriev I.V."/>
        </authorList>
    </citation>
    <scope>NUCLEOTIDE SEQUENCE</scope>
    <source>
        <strain evidence="2">CBS 506.95</strain>
    </source>
</reference>
<gene>
    <name evidence="2" type="ORF">CPB83DRAFT_74862</name>
</gene>
<keyword evidence="3" id="KW-1185">Reference proteome</keyword>
<evidence type="ECO:0000256" key="1">
    <source>
        <dbReference type="SAM" id="MobiDB-lite"/>
    </source>
</evidence>
<comment type="caution">
    <text evidence="2">The sequence shown here is derived from an EMBL/GenBank/DDBJ whole genome shotgun (WGS) entry which is preliminary data.</text>
</comment>
<feature type="compositionally biased region" description="Basic and acidic residues" evidence="1">
    <location>
        <begin position="97"/>
        <end position="109"/>
    </location>
</feature>
<organism evidence="2 3">
    <name type="scientific">Crepidotus variabilis</name>
    <dbReference type="NCBI Taxonomy" id="179855"/>
    <lineage>
        <taxon>Eukaryota</taxon>
        <taxon>Fungi</taxon>
        <taxon>Dikarya</taxon>
        <taxon>Basidiomycota</taxon>
        <taxon>Agaricomycotina</taxon>
        <taxon>Agaricomycetes</taxon>
        <taxon>Agaricomycetidae</taxon>
        <taxon>Agaricales</taxon>
        <taxon>Agaricineae</taxon>
        <taxon>Crepidotaceae</taxon>
        <taxon>Crepidotus</taxon>
    </lineage>
</organism>
<evidence type="ECO:0000313" key="3">
    <source>
        <dbReference type="Proteomes" id="UP000807306"/>
    </source>
</evidence>
<dbReference type="Proteomes" id="UP000807306">
    <property type="component" value="Unassembled WGS sequence"/>
</dbReference>
<dbReference type="AlphaFoldDB" id="A0A9P6E5C9"/>
<sequence>MMENFRASPVYIGLGRRSLLNRIDERDDHDQRSPQMPFPKAHSMAYRRSKKRVTLPPVCQLIAESDAILARSSGPLPQVKITMPVYRPNFDAGFKKETQVPKLHVRERTAPYPSQRPLEPSLSRLTRRQVAVSRDNRTSDGERSRRSRKRELQRERNYLHSGFPAMSPPELLATLARAFPLSNDLSQTLRPSVSHENGDFQPSGKLCEYESIEVTHLTYRRCNAPTCFFVPRVEIGGVIDQSCKLEVGEGVSKAGNIITFQFCPSTGSVEAGVPLLQIEGDPDRIVGGWDDISKLLSPCPGARASDSEKTRHASDACEEGVKIIVGFDGHTLTKVSREVQLRCLCTGITRARIAYEVLQAFRCYLAVTMPTISIVHSPSSPSMPMKTCDPHRGALQQLRLMSIFSPDGFHWVPNFIVSDA</sequence>
<accession>A0A9P6E5C9</accession>
<feature type="compositionally biased region" description="Basic and acidic residues" evidence="1">
    <location>
        <begin position="134"/>
        <end position="158"/>
    </location>
</feature>
<dbReference type="EMBL" id="MU157932">
    <property type="protein sequence ID" value="KAF9522846.1"/>
    <property type="molecule type" value="Genomic_DNA"/>
</dbReference>
<proteinExistence type="predicted"/>
<name>A0A9P6E5C9_9AGAR</name>
<evidence type="ECO:0000313" key="2">
    <source>
        <dbReference type="EMBL" id="KAF9522846.1"/>
    </source>
</evidence>